<dbReference type="InterPro" id="IPR051021">
    <property type="entry name" value="Mito_Ser/Thr_phosphatase"/>
</dbReference>
<evidence type="ECO:0000256" key="8">
    <source>
        <dbReference type="ARBA" id="ARBA00039765"/>
    </source>
</evidence>
<dbReference type="GO" id="GO:0005741">
    <property type="term" value="C:mitochondrial outer membrane"/>
    <property type="evidence" value="ECO:0007669"/>
    <property type="project" value="UniProtKB-SubCell"/>
</dbReference>
<dbReference type="EMBL" id="ABJB011075122">
    <property type="status" value="NOT_ANNOTATED_CDS"/>
    <property type="molecule type" value="Genomic_DNA"/>
</dbReference>
<accession>B7QKG1</accession>
<dbReference type="VEuPathDB" id="VectorBase:ISCP_028288"/>
<dbReference type="STRING" id="6945.B7QKG1"/>
<dbReference type="PaxDb" id="6945-B7QKG1"/>
<comment type="subunit">
    <text evidence="7">Interacts with Pk92B/ASK1.</text>
</comment>
<organism>
    <name type="scientific">Ixodes scapularis</name>
    <name type="common">Black-legged tick</name>
    <name type="synonym">Deer tick</name>
    <dbReference type="NCBI Taxonomy" id="6945"/>
    <lineage>
        <taxon>Eukaryota</taxon>
        <taxon>Metazoa</taxon>
        <taxon>Ecdysozoa</taxon>
        <taxon>Arthropoda</taxon>
        <taxon>Chelicerata</taxon>
        <taxon>Arachnida</taxon>
        <taxon>Acari</taxon>
        <taxon>Parasitiformes</taxon>
        <taxon>Ixodida</taxon>
        <taxon>Ixodoidea</taxon>
        <taxon>Ixodidae</taxon>
        <taxon>Ixodinae</taxon>
        <taxon>Ixodes</taxon>
    </lineage>
</organism>
<sequence length="230" mass="26098">RDPESCVKPAKNDSPEQQNRYNEALQQHKPTAIRHLYLIRHGQYNLKGDSDRDLILTELGRKQADVTGQRLKQLNVPFSRMVFSTMARATETARIIHGHFEHLPLEPCELIREGAPIPPEPPSGAWKPEAKVVARIAKLAIWTFQNYFCYVESDLEVKKWLLIKVCQANRPFLFVACDSTRALQFPPEGWLRFSLTNCSISVVSILPSGRVLVRTVGDSGHLPKDMITTN</sequence>
<dbReference type="Pfam" id="PF00300">
    <property type="entry name" value="His_Phos_1"/>
    <property type="match status" value="1"/>
</dbReference>
<proteinExistence type="evidence at protein level"/>
<reference evidence="13 15" key="1">
    <citation type="submission" date="2008-03" db="EMBL/GenBank/DDBJ databases">
        <title>Annotation of Ixodes scapularis.</title>
        <authorList>
            <consortium name="Ixodes scapularis Genome Project Consortium"/>
            <person name="Caler E."/>
            <person name="Hannick L.I."/>
            <person name="Bidwell S."/>
            <person name="Joardar V."/>
            <person name="Thiagarajan M."/>
            <person name="Amedeo P."/>
            <person name="Galinsky K.J."/>
            <person name="Schobel S."/>
            <person name="Inman J."/>
            <person name="Hostetler J."/>
            <person name="Miller J."/>
            <person name="Hammond M."/>
            <person name="Megy K."/>
            <person name="Lawson D."/>
            <person name="Kodira C."/>
            <person name="Sutton G."/>
            <person name="Meyer J."/>
            <person name="Hill C.A."/>
            <person name="Birren B."/>
            <person name="Nene V."/>
            <person name="Collins F."/>
            <person name="Alarcon-Chaidez F."/>
            <person name="Wikel S."/>
            <person name="Strausberg R."/>
        </authorList>
    </citation>
    <scope>NUCLEOTIDE SEQUENCE [LARGE SCALE GENOMIC DNA]</scope>
    <source>
        <strain evidence="15">Wikel</strain>
        <strain evidence="13">Wikel colony</strain>
    </source>
</reference>
<evidence type="ECO:0000256" key="5">
    <source>
        <dbReference type="ARBA" id="ARBA00022801"/>
    </source>
</evidence>
<dbReference type="GO" id="GO:0016853">
    <property type="term" value="F:isomerase activity"/>
    <property type="evidence" value="ECO:0007669"/>
    <property type="project" value="UniProtKB-KW"/>
</dbReference>
<evidence type="ECO:0007829" key="16">
    <source>
        <dbReference type="PeptideAtlas" id="B7QKG1"/>
    </source>
</evidence>
<comment type="function">
    <text evidence="6">Displays phosphatase activity for serine/threonine residues, and dephosphorylates and activates Pk92B kinase. Has apparently no phosphoglycerate mutase activity.</text>
</comment>
<dbReference type="EMBL" id="ABJB010620272">
    <property type="status" value="NOT_ANNOTATED_CDS"/>
    <property type="molecule type" value="Genomic_DNA"/>
</dbReference>
<dbReference type="VEuPathDB" id="VectorBase:ISCI014401"/>
<comment type="catalytic activity">
    <reaction evidence="11">
        <text>O-phospho-L-seryl-[protein] + H2O = L-seryl-[protein] + phosphate</text>
        <dbReference type="Rhea" id="RHEA:20629"/>
        <dbReference type="Rhea" id="RHEA-COMP:9863"/>
        <dbReference type="Rhea" id="RHEA-COMP:11604"/>
        <dbReference type="ChEBI" id="CHEBI:15377"/>
        <dbReference type="ChEBI" id="CHEBI:29999"/>
        <dbReference type="ChEBI" id="CHEBI:43474"/>
        <dbReference type="ChEBI" id="CHEBI:83421"/>
        <dbReference type="EC" id="3.1.3.16"/>
    </reaction>
</comment>
<evidence type="ECO:0000313" key="15">
    <source>
        <dbReference type="Proteomes" id="UP000001555"/>
    </source>
</evidence>
<evidence type="ECO:0000256" key="6">
    <source>
        <dbReference type="ARBA" id="ARBA00037234"/>
    </source>
</evidence>
<name>B7QKG1_IXOSC</name>
<dbReference type="Proteomes" id="UP000001555">
    <property type="component" value="Unassembled WGS sequence"/>
</dbReference>
<keyword evidence="4" id="KW-0472">Membrane</keyword>
<evidence type="ECO:0000256" key="1">
    <source>
        <dbReference type="ARBA" id="ARBA00004294"/>
    </source>
</evidence>
<keyword evidence="13" id="KW-0413">Isomerase</keyword>
<dbReference type="CDD" id="cd07067">
    <property type="entry name" value="HP_PGM_like"/>
    <property type="match status" value="1"/>
</dbReference>
<evidence type="ECO:0000256" key="3">
    <source>
        <dbReference type="ARBA" id="ARBA00013081"/>
    </source>
</evidence>
<keyword evidence="4" id="KW-1000">Mitochondrion outer membrane</keyword>
<evidence type="ECO:0000256" key="9">
    <source>
        <dbReference type="ARBA" id="ARBA00040722"/>
    </source>
</evidence>
<dbReference type="GO" id="GO:0090141">
    <property type="term" value="P:positive regulation of mitochondrial fission"/>
    <property type="evidence" value="ECO:0000318"/>
    <property type="project" value="GO_Central"/>
</dbReference>
<comment type="subcellular location">
    <subcellularLocation>
        <location evidence="1">Mitochondrion outer membrane</location>
    </subcellularLocation>
</comment>
<dbReference type="EMBL" id="DS959525">
    <property type="protein sequence ID" value="EEC19333.1"/>
    <property type="molecule type" value="Genomic_DNA"/>
</dbReference>
<dbReference type="InterPro" id="IPR029033">
    <property type="entry name" value="His_PPase_superfam"/>
</dbReference>
<keyword evidence="16" id="KW-1267">Proteomics identification</keyword>
<dbReference type="OrthoDB" id="2118094at2759"/>
<dbReference type="PANTHER" id="PTHR20935:SF0">
    <property type="entry name" value="SERINE_THREONINE-PROTEIN PHOSPHATASE PGAM5, MITOCHONDRIAL"/>
    <property type="match status" value="1"/>
</dbReference>
<dbReference type="SMART" id="SM00855">
    <property type="entry name" value="PGAM"/>
    <property type="match status" value="1"/>
</dbReference>
<evidence type="ECO:0000256" key="7">
    <source>
        <dbReference type="ARBA" id="ARBA00038605"/>
    </source>
</evidence>
<evidence type="ECO:0000256" key="11">
    <source>
        <dbReference type="ARBA" id="ARBA00047761"/>
    </source>
</evidence>
<evidence type="ECO:0000256" key="2">
    <source>
        <dbReference type="ARBA" id="ARBA00006717"/>
    </source>
</evidence>
<evidence type="ECO:0000256" key="4">
    <source>
        <dbReference type="ARBA" id="ARBA00022787"/>
    </source>
</evidence>
<keyword evidence="5" id="KW-0378">Hydrolase</keyword>
<protein>
    <recommendedName>
        <fullName evidence="8">Serine/threonine-protein phosphatase PGAM5, mitochondrial</fullName>
        <ecNumber evidence="3">3.1.3.16</ecNumber>
    </recommendedName>
    <alternativeName>
        <fullName evidence="10">Phosphoglycerate mutase family member 5 homolog</fullName>
    </alternativeName>
    <alternativeName>
        <fullName evidence="9">Serine/threonine-protein phosphatase Pgam5, mitochondrial</fullName>
    </alternativeName>
</protein>
<dbReference type="PANTHER" id="PTHR20935">
    <property type="entry name" value="PHOSPHOGLYCERATE MUTASE-RELATED"/>
    <property type="match status" value="1"/>
</dbReference>
<dbReference type="EC" id="3.1.3.16" evidence="3"/>
<dbReference type="GO" id="GO:0004722">
    <property type="term" value="F:protein serine/threonine phosphatase activity"/>
    <property type="evidence" value="ECO:0000318"/>
    <property type="project" value="GO_Central"/>
</dbReference>
<feature type="non-terminal residue" evidence="13">
    <location>
        <position position="1"/>
    </location>
</feature>
<dbReference type="GO" id="GO:0005739">
    <property type="term" value="C:mitochondrion"/>
    <property type="evidence" value="ECO:0000318"/>
    <property type="project" value="GO_Central"/>
</dbReference>
<comment type="similarity">
    <text evidence="2">Belongs to the phosphoglycerate mutase family. BPG-dependent PGAM subfamily.</text>
</comment>
<dbReference type="AlphaFoldDB" id="B7QKG1"/>
<comment type="catalytic activity">
    <reaction evidence="12">
        <text>O-phospho-L-threonyl-[protein] + H2O = L-threonyl-[protein] + phosphate</text>
        <dbReference type="Rhea" id="RHEA:47004"/>
        <dbReference type="Rhea" id="RHEA-COMP:11060"/>
        <dbReference type="Rhea" id="RHEA-COMP:11605"/>
        <dbReference type="ChEBI" id="CHEBI:15377"/>
        <dbReference type="ChEBI" id="CHEBI:30013"/>
        <dbReference type="ChEBI" id="CHEBI:43474"/>
        <dbReference type="ChEBI" id="CHEBI:61977"/>
        <dbReference type="EC" id="3.1.3.16"/>
    </reaction>
</comment>
<dbReference type="HOGENOM" id="CLU_063130_0_1_1"/>
<evidence type="ECO:0000313" key="14">
    <source>
        <dbReference type="EnsemblMetazoa" id="ISCW014401-PA"/>
    </source>
</evidence>
<gene>
    <name evidence="13" type="ORF">IscW_ISCW014401</name>
</gene>
<dbReference type="FunCoup" id="B7QKG1">
    <property type="interactions" value="822"/>
</dbReference>
<dbReference type="InterPro" id="IPR013078">
    <property type="entry name" value="His_Pase_superF_clade-1"/>
</dbReference>
<keyword evidence="15" id="KW-1185">Reference proteome</keyword>
<dbReference type="VEuPathDB" id="VectorBase:ISCW014401"/>
<dbReference type="Gene3D" id="3.40.50.1240">
    <property type="entry name" value="Phosphoglycerate mutase-like"/>
    <property type="match status" value="1"/>
</dbReference>
<reference evidence="14" key="2">
    <citation type="submission" date="2020-05" db="UniProtKB">
        <authorList>
            <consortium name="EnsemblMetazoa"/>
        </authorList>
    </citation>
    <scope>IDENTIFICATION</scope>
    <source>
        <strain evidence="14">wikel</strain>
    </source>
</reference>
<evidence type="ECO:0000313" key="13">
    <source>
        <dbReference type="EMBL" id="EEC19333.1"/>
    </source>
</evidence>
<evidence type="ECO:0000256" key="12">
    <source>
        <dbReference type="ARBA" id="ARBA00048336"/>
    </source>
</evidence>
<dbReference type="SUPFAM" id="SSF53254">
    <property type="entry name" value="Phosphoglycerate mutase-like"/>
    <property type="match status" value="1"/>
</dbReference>
<dbReference type="EnsemblMetazoa" id="ISCW014401-RA">
    <property type="protein sequence ID" value="ISCW014401-PA"/>
    <property type="gene ID" value="ISCW014401"/>
</dbReference>
<keyword evidence="4" id="KW-0496">Mitochondrion</keyword>
<evidence type="ECO:0000256" key="10">
    <source>
        <dbReference type="ARBA" id="ARBA00042520"/>
    </source>
</evidence>